<dbReference type="Proteomes" id="UP001162031">
    <property type="component" value="Unassembled WGS sequence"/>
</dbReference>
<reference evidence="4" key="1">
    <citation type="submission" date="2022-12" db="EMBL/GenBank/DDBJ databases">
        <authorList>
            <person name="Webb A."/>
        </authorList>
    </citation>
    <scope>NUCLEOTIDE SEQUENCE</scope>
    <source>
        <strain evidence="4">Hp1</strain>
    </source>
</reference>
<feature type="compositionally biased region" description="Acidic residues" evidence="1">
    <location>
        <begin position="88"/>
        <end position="97"/>
    </location>
</feature>
<protein>
    <recommendedName>
        <fullName evidence="6">RxLR effector candidate protein</fullName>
    </recommendedName>
</protein>
<dbReference type="AlphaFoldDB" id="A0AAV0T3T8"/>
<evidence type="ECO:0000313" key="5">
    <source>
        <dbReference type="Proteomes" id="UP001162031"/>
    </source>
</evidence>
<feature type="signal peptide" evidence="3">
    <location>
        <begin position="1"/>
        <end position="26"/>
    </location>
</feature>
<keyword evidence="2" id="KW-1133">Transmembrane helix</keyword>
<feature type="region of interest" description="Disordered" evidence="1">
    <location>
        <begin position="475"/>
        <end position="612"/>
    </location>
</feature>
<sequence>MRRVFAQMTSSVCLVVALALAARAYALDSNAPPPFGLREPTALAGTSVVGIKPVLPESVSLHVESRPEGETNLSGNFETVGAIVGNSQDDDNDDDSDSWMRTSDTETWKSSGKGALDNAVRSTDDDSFVPASDAVDHSIRPMPLDHGVPPVVNSTFSGSLDAVIRRDTDDVDVDIRRQSDVGRLHPETVATVVETVVPAADSGVNATVGLTENRTAADLTLEKQTHDASSAGKTGMLQLEAQDDDAGSLTLDAVEDAGSLALKTMDVEKEAVSNVTDMGRKAENASTLGAPVVKTTDVAAKTRNQTAYEVVKPVTRVVDVVTNSISRMDRVVDAATNAANRTKTMTDSVDDFVKPVDDFVKPVVLVANTAANTSDYNVSTTLDATGETVAPIVNTTDRRADLKRREVVRNAKFRVDAPVEDTATHTPDFTPRTLDDTASDTTKLVAPVASTPANTTGFTAKTELPDMKMGTHSTANAATSMTSAATTTAPTTATVPAASTHTSAKNAATGTVRNRTFESAGTLTPVPMTPSETEASVITAEEIPSQEEEVKTQSNRTPATVTQPLDRETETNSGENEHGLSSKRNQIVSVIGSSDNVNSGSDDSESDDTVSNRDPSLAFLFSRADTANATETLLTTMNATRDTMSARVSAGNESAFATASGAVDGGFELKSSEFNVASASSLTADLTHAPTSTESSDEIVVQTPTPESAKTALRVDPPATSGPSPAAAPVAAVAPQPSTAPGSSTTESQEALSKRAKDVSGENGAGTSAMFVVVGGLGCVAISAIVVYVKKQHREHETMGSGSERGSMSAAAEGRSSEGSVYNDPLGTRYSSIVMITPNGDGVCIL</sequence>
<feature type="compositionally biased region" description="Polar residues" evidence="1">
    <location>
        <begin position="552"/>
        <end position="563"/>
    </location>
</feature>
<comment type="caution">
    <text evidence="4">The sequence shown here is derived from an EMBL/GenBank/DDBJ whole genome shotgun (WGS) entry which is preliminary data.</text>
</comment>
<dbReference type="EMBL" id="CANTFL010000106">
    <property type="protein sequence ID" value="CAI5713929.1"/>
    <property type="molecule type" value="Genomic_DNA"/>
</dbReference>
<evidence type="ECO:0008006" key="6">
    <source>
        <dbReference type="Google" id="ProtNLM"/>
    </source>
</evidence>
<feature type="compositionally biased region" description="Polar residues" evidence="1">
    <location>
        <begin position="505"/>
        <end position="522"/>
    </location>
</feature>
<feature type="chain" id="PRO_5044010003" description="RxLR effector candidate protein" evidence="3">
    <location>
        <begin position="27"/>
        <end position="846"/>
    </location>
</feature>
<organism evidence="4 5">
    <name type="scientific">Hyaloperonospora brassicae</name>
    <name type="common">Brassica downy mildew</name>
    <name type="synonym">Peronospora brassicae</name>
    <dbReference type="NCBI Taxonomy" id="162125"/>
    <lineage>
        <taxon>Eukaryota</taxon>
        <taxon>Sar</taxon>
        <taxon>Stramenopiles</taxon>
        <taxon>Oomycota</taxon>
        <taxon>Peronosporomycetes</taxon>
        <taxon>Peronosporales</taxon>
        <taxon>Peronosporaceae</taxon>
        <taxon>Hyaloperonospora</taxon>
    </lineage>
</organism>
<evidence type="ECO:0000256" key="3">
    <source>
        <dbReference type="SAM" id="SignalP"/>
    </source>
</evidence>
<keyword evidence="3" id="KW-0732">Signal</keyword>
<feature type="compositionally biased region" description="Polar residues" evidence="1">
    <location>
        <begin position="685"/>
        <end position="694"/>
    </location>
</feature>
<name>A0AAV0T3T8_HYABA</name>
<accession>A0AAV0T3T8</accession>
<keyword evidence="5" id="KW-1185">Reference proteome</keyword>
<feature type="compositionally biased region" description="Basic and acidic residues" evidence="1">
    <location>
        <begin position="565"/>
        <end position="580"/>
    </location>
</feature>
<feature type="compositionally biased region" description="Low complexity" evidence="1">
    <location>
        <begin position="475"/>
        <end position="504"/>
    </location>
</feature>
<feature type="compositionally biased region" description="Polar residues" evidence="1">
    <location>
        <begin position="742"/>
        <end position="751"/>
    </location>
</feature>
<feature type="compositionally biased region" description="Low complexity" evidence="1">
    <location>
        <begin position="587"/>
        <end position="601"/>
    </location>
</feature>
<feature type="transmembrane region" description="Helical" evidence="2">
    <location>
        <begin position="769"/>
        <end position="789"/>
    </location>
</feature>
<feature type="compositionally biased region" description="Low complexity" evidence="1">
    <location>
        <begin position="805"/>
        <end position="820"/>
    </location>
</feature>
<evidence type="ECO:0000256" key="2">
    <source>
        <dbReference type="SAM" id="Phobius"/>
    </source>
</evidence>
<feature type="region of interest" description="Disordered" evidence="1">
    <location>
        <begin position="83"/>
        <end position="128"/>
    </location>
</feature>
<proteinExistence type="predicted"/>
<feature type="region of interest" description="Disordered" evidence="1">
    <location>
        <begin position="685"/>
        <end position="763"/>
    </location>
</feature>
<keyword evidence="2" id="KW-0812">Transmembrane</keyword>
<keyword evidence="2" id="KW-0472">Membrane</keyword>
<feature type="compositionally biased region" description="Low complexity" evidence="1">
    <location>
        <begin position="717"/>
        <end position="741"/>
    </location>
</feature>
<evidence type="ECO:0000256" key="1">
    <source>
        <dbReference type="SAM" id="MobiDB-lite"/>
    </source>
</evidence>
<evidence type="ECO:0000313" key="4">
    <source>
        <dbReference type="EMBL" id="CAI5713929.1"/>
    </source>
</evidence>
<feature type="region of interest" description="Disordered" evidence="1">
    <location>
        <begin position="795"/>
        <end position="823"/>
    </location>
</feature>
<gene>
    <name evidence="4" type="ORF">HBR001_LOCUS1146</name>
</gene>